<gene>
    <name evidence="3" type="ORF">THASP1DRAFT_32824</name>
</gene>
<reference evidence="4" key="1">
    <citation type="journal article" date="2018" name="Nat. Microbiol.">
        <title>Leveraging single-cell genomics to expand the fungal tree of life.</title>
        <authorList>
            <person name="Ahrendt S.R."/>
            <person name="Quandt C.A."/>
            <person name="Ciobanu D."/>
            <person name="Clum A."/>
            <person name="Salamov A."/>
            <person name="Andreopoulos B."/>
            <person name="Cheng J.F."/>
            <person name="Woyke T."/>
            <person name="Pelin A."/>
            <person name="Henrissat B."/>
            <person name="Reynolds N.K."/>
            <person name="Benny G.L."/>
            <person name="Smith M.E."/>
            <person name="James T.Y."/>
            <person name="Grigoriev I.V."/>
        </authorList>
    </citation>
    <scope>NUCLEOTIDE SEQUENCE [LARGE SCALE GENOMIC DNA]</scope>
    <source>
        <strain evidence="4">RSA 1356</strain>
    </source>
</reference>
<name>A0A4P9XI25_9FUNG</name>
<protein>
    <recommendedName>
        <fullName evidence="2">FAS1 domain-containing protein</fullName>
    </recommendedName>
</protein>
<evidence type="ECO:0000313" key="3">
    <source>
        <dbReference type="EMBL" id="RKP05338.1"/>
    </source>
</evidence>
<evidence type="ECO:0000256" key="1">
    <source>
        <dbReference type="SAM" id="SignalP"/>
    </source>
</evidence>
<dbReference type="InterPro" id="IPR036378">
    <property type="entry name" value="FAS1_dom_sf"/>
</dbReference>
<dbReference type="OrthoDB" id="286301at2759"/>
<organism evidence="3 4">
    <name type="scientific">Thamnocephalis sphaerospora</name>
    <dbReference type="NCBI Taxonomy" id="78915"/>
    <lineage>
        <taxon>Eukaryota</taxon>
        <taxon>Fungi</taxon>
        <taxon>Fungi incertae sedis</taxon>
        <taxon>Zoopagomycota</taxon>
        <taxon>Zoopagomycotina</taxon>
        <taxon>Zoopagomycetes</taxon>
        <taxon>Zoopagales</taxon>
        <taxon>Sigmoideomycetaceae</taxon>
        <taxon>Thamnocephalis</taxon>
    </lineage>
</organism>
<dbReference type="AlphaFoldDB" id="A0A4P9XI25"/>
<feature type="signal peptide" evidence="1">
    <location>
        <begin position="1"/>
        <end position="27"/>
    </location>
</feature>
<dbReference type="PROSITE" id="PS50213">
    <property type="entry name" value="FAS1"/>
    <property type="match status" value="1"/>
</dbReference>
<proteinExistence type="predicted"/>
<sequence length="215" mass="23987">MLLKAITLTALTIAVVMLSLFSSDVEALPIELTTFIYRKTRPGYIANATKRLTFRLRYNEYDSKSSGVLENLQMFAELSQFYDLSYQAELVDSVKAVMINPSFTVFAPVNSPTGSLTLNGAMKDVMSYHIVGNYTIYDLSRMEKDQVYTIKAKSGHSYVFKQGVDTLVNCAKIVAQPIVATDGVIYPIASPLRPGDGDRILDAIRNKKKIDCRNF</sequence>
<evidence type="ECO:0000259" key="2">
    <source>
        <dbReference type="PROSITE" id="PS50213"/>
    </source>
</evidence>
<feature type="chain" id="PRO_5020677429" description="FAS1 domain-containing protein" evidence="1">
    <location>
        <begin position="28"/>
        <end position="215"/>
    </location>
</feature>
<dbReference type="Gene3D" id="2.30.180.10">
    <property type="entry name" value="FAS1 domain"/>
    <property type="match status" value="1"/>
</dbReference>
<dbReference type="SUPFAM" id="SSF82153">
    <property type="entry name" value="FAS1 domain"/>
    <property type="match status" value="1"/>
</dbReference>
<feature type="domain" description="FAS1" evidence="2">
    <location>
        <begin position="65"/>
        <end position="192"/>
    </location>
</feature>
<keyword evidence="1" id="KW-0732">Signal</keyword>
<accession>A0A4P9XI25</accession>
<dbReference type="EMBL" id="KZ993166">
    <property type="protein sequence ID" value="RKP05338.1"/>
    <property type="molecule type" value="Genomic_DNA"/>
</dbReference>
<dbReference type="Pfam" id="PF02469">
    <property type="entry name" value="Fasciclin"/>
    <property type="match status" value="1"/>
</dbReference>
<evidence type="ECO:0000313" key="4">
    <source>
        <dbReference type="Proteomes" id="UP000271241"/>
    </source>
</evidence>
<keyword evidence="4" id="KW-1185">Reference proteome</keyword>
<dbReference type="Proteomes" id="UP000271241">
    <property type="component" value="Unassembled WGS sequence"/>
</dbReference>
<dbReference type="InterPro" id="IPR000782">
    <property type="entry name" value="FAS1_domain"/>
</dbReference>